<dbReference type="Proteomes" id="UP000481030">
    <property type="component" value="Unassembled WGS sequence"/>
</dbReference>
<dbReference type="OrthoDB" id="9805455at2"/>
<dbReference type="SMART" id="SM00873">
    <property type="entry name" value="B3_4"/>
    <property type="match status" value="1"/>
</dbReference>
<dbReference type="SUPFAM" id="SSF56037">
    <property type="entry name" value="PheT/TilS domain"/>
    <property type="match status" value="1"/>
</dbReference>
<dbReference type="Gene3D" id="2.40.50.140">
    <property type="entry name" value="Nucleic acid-binding proteins"/>
    <property type="match status" value="1"/>
</dbReference>
<comment type="cofactor">
    <cofactor evidence="15">
        <name>Mg(2+)</name>
        <dbReference type="ChEBI" id="CHEBI:18420"/>
    </cofactor>
    <text evidence="15">Binds 2 magnesium ions per tetramer.</text>
</comment>
<dbReference type="GO" id="GO:0004826">
    <property type="term" value="F:phenylalanine-tRNA ligase activity"/>
    <property type="evidence" value="ECO:0007669"/>
    <property type="project" value="UniProtKB-UniRule"/>
</dbReference>
<evidence type="ECO:0000256" key="14">
    <source>
        <dbReference type="ARBA" id="ARBA00049255"/>
    </source>
</evidence>
<keyword evidence="4 15" id="KW-0963">Cytoplasm</keyword>
<feature type="domain" description="TRNA-binding" evidence="17">
    <location>
        <begin position="40"/>
        <end position="155"/>
    </location>
</feature>
<dbReference type="PANTHER" id="PTHR10947">
    <property type="entry name" value="PHENYLALANYL-TRNA SYNTHETASE BETA CHAIN AND LEUCINE-RICH REPEAT-CONTAINING PROTEIN 47"/>
    <property type="match status" value="1"/>
</dbReference>
<dbReference type="FunFam" id="3.50.40.10:FF:000001">
    <property type="entry name" value="Phenylalanine--tRNA ligase beta subunit"/>
    <property type="match status" value="1"/>
</dbReference>
<evidence type="ECO:0000256" key="2">
    <source>
        <dbReference type="ARBA" id="ARBA00008653"/>
    </source>
</evidence>
<dbReference type="PROSITE" id="PS51447">
    <property type="entry name" value="FDX_ACB"/>
    <property type="match status" value="1"/>
</dbReference>
<evidence type="ECO:0000256" key="11">
    <source>
        <dbReference type="ARBA" id="ARBA00022884"/>
    </source>
</evidence>
<evidence type="ECO:0000256" key="16">
    <source>
        <dbReference type="PROSITE-ProRule" id="PRU00209"/>
    </source>
</evidence>
<dbReference type="Gene3D" id="3.50.40.10">
    <property type="entry name" value="Phenylalanyl-trna Synthetase, Chain B, domain 3"/>
    <property type="match status" value="1"/>
</dbReference>
<dbReference type="EMBL" id="WBOS01000001">
    <property type="protein sequence ID" value="KAB2338779.1"/>
    <property type="molecule type" value="Genomic_DNA"/>
</dbReference>
<evidence type="ECO:0000259" key="19">
    <source>
        <dbReference type="PROSITE" id="PS51483"/>
    </source>
</evidence>
<evidence type="ECO:0000256" key="1">
    <source>
        <dbReference type="ARBA" id="ARBA00004496"/>
    </source>
</evidence>
<dbReference type="GO" id="GO:0016740">
    <property type="term" value="F:transferase activity"/>
    <property type="evidence" value="ECO:0007669"/>
    <property type="project" value="UniProtKB-ARBA"/>
</dbReference>
<dbReference type="InterPro" id="IPR012340">
    <property type="entry name" value="NA-bd_OB-fold"/>
</dbReference>
<dbReference type="PROSITE" id="PS51483">
    <property type="entry name" value="B5"/>
    <property type="match status" value="1"/>
</dbReference>
<dbReference type="NCBIfam" id="TIGR00472">
    <property type="entry name" value="pheT_bact"/>
    <property type="match status" value="1"/>
</dbReference>
<feature type="binding site" evidence="15">
    <location>
        <position position="462"/>
    </location>
    <ligand>
        <name>Mg(2+)</name>
        <dbReference type="ChEBI" id="CHEBI:18420"/>
        <note>shared with alpha subunit</note>
    </ligand>
</feature>
<dbReference type="Gene3D" id="3.30.56.10">
    <property type="match status" value="2"/>
</dbReference>
<evidence type="ECO:0000256" key="10">
    <source>
        <dbReference type="ARBA" id="ARBA00022842"/>
    </source>
</evidence>
<keyword evidence="5 16" id="KW-0820">tRNA-binding</keyword>
<dbReference type="InterPro" id="IPR005147">
    <property type="entry name" value="tRNA_synthase_B5-dom"/>
</dbReference>
<gene>
    <name evidence="15" type="primary">pheT</name>
    <name evidence="20" type="ORF">F7731_04320</name>
</gene>
<evidence type="ECO:0000313" key="21">
    <source>
        <dbReference type="Proteomes" id="UP000481030"/>
    </source>
</evidence>
<evidence type="ECO:0000313" key="20">
    <source>
        <dbReference type="EMBL" id="KAB2338779.1"/>
    </source>
</evidence>
<feature type="binding site" evidence="15">
    <location>
        <position position="468"/>
    </location>
    <ligand>
        <name>Mg(2+)</name>
        <dbReference type="ChEBI" id="CHEBI:18420"/>
        <note>shared with alpha subunit</note>
    </ligand>
</feature>
<comment type="catalytic activity">
    <reaction evidence="14 15">
        <text>tRNA(Phe) + L-phenylalanine + ATP = L-phenylalanyl-tRNA(Phe) + AMP + diphosphate + H(+)</text>
        <dbReference type="Rhea" id="RHEA:19413"/>
        <dbReference type="Rhea" id="RHEA-COMP:9668"/>
        <dbReference type="Rhea" id="RHEA-COMP:9699"/>
        <dbReference type="ChEBI" id="CHEBI:15378"/>
        <dbReference type="ChEBI" id="CHEBI:30616"/>
        <dbReference type="ChEBI" id="CHEBI:33019"/>
        <dbReference type="ChEBI" id="CHEBI:58095"/>
        <dbReference type="ChEBI" id="CHEBI:78442"/>
        <dbReference type="ChEBI" id="CHEBI:78531"/>
        <dbReference type="ChEBI" id="CHEBI:456215"/>
        <dbReference type="EC" id="6.1.1.20"/>
    </reaction>
</comment>
<feature type="binding site" evidence="15">
    <location>
        <position position="472"/>
    </location>
    <ligand>
        <name>Mg(2+)</name>
        <dbReference type="ChEBI" id="CHEBI:18420"/>
        <note>shared with alpha subunit</note>
    </ligand>
</feature>
<comment type="subcellular location">
    <subcellularLocation>
        <location evidence="1 15">Cytoplasm</location>
    </subcellularLocation>
</comment>
<feature type="domain" description="FDX-ACB" evidence="18">
    <location>
        <begin position="710"/>
        <end position="803"/>
    </location>
</feature>
<dbReference type="InterPro" id="IPR045864">
    <property type="entry name" value="aa-tRNA-synth_II/BPL/LPL"/>
</dbReference>
<dbReference type="Pfam" id="PF03483">
    <property type="entry name" value="B3_4"/>
    <property type="match status" value="1"/>
</dbReference>
<protein>
    <recommendedName>
        <fullName evidence="15">Phenylalanine--tRNA ligase beta subunit</fullName>
        <ecNumber evidence="15">6.1.1.20</ecNumber>
    </recommendedName>
    <alternativeName>
        <fullName evidence="15">Phenylalanyl-tRNA synthetase beta subunit</fullName>
        <shortName evidence="15">PheRS</shortName>
    </alternativeName>
</protein>
<evidence type="ECO:0000256" key="5">
    <source>
        <dbReference type="ARBA" id="ARBA00022555"/>
    </source>
</evidence>
<dbReference type="FunFam" id="3.30.56.10:FF:000002">
    <property type="entry name" value="Phenylalanine--tRNA ligase beta subunit"/>
    <property type="match status" value="1"/>
</dbReference>
<reference evidence="20 21" key="1">
    <citation type="journal article" date="2016" name="Antonie Van Leeuwenhoek">
        <title>Bacillus depressus sp. nov., isolated from soil of a sunflower field.</title>
        <authorList>
            <person name="Wei X."/>
            <person name="Xin D."/>
            <person name="Xin Y."/>
            <person name="Zhang H."/>
            <person name="Wang T."/>
            <person name="Zhang J."/>
        </authorList>
    </citation>
    <scope>NUCLEOTIDE SEQUENCE [LARGE SCALE GENOMIC DNA]</scope>
    <source>
        <strain evidence="20 21">BZ1</strain>
    </source>
</reference>
<dbReference type="InterPro" id="IPR002547">
    <property type="entry name" value="tRNA-bd_dom"/>
</dbReference>
<dbReference type="FunFam" id="3.30.70.380:FF:000001">
    <property type="entry name" value="Phenylalanine--tRNA ligase beta subunit"/>
    <property type="match status" value="1"/>
</dbReference>
<dbReference type="AlphaFoldDB" id="A0A6L3VCU0"/>
<dbReference type="InterPro" id="IPR005146">
    <property type="entry name" value="B3/B4_tRNA-bd"/>
</dbReference>
<dbReference type="InterPro" id="IPR045060">
    <property type="entry name" value="Phe-tRNA-ligase_IIc_bsu"/>
</dbReference>
<evidence type="ECO:0000256" key="12">
    <source>
        <dbReference type="ARBA" id="ARBA00022917"/>
    </source>
</evidence>
<dbReference type="GO" id="GO:0005524">
    <property type="term" value="F:ATP binding"/>
    <property type="evidence" value="ECO:0007669"/>
    <property type="project" value="UniProtKB-UniRule"/>
</dbReference>
<dbReference type="Pfam" id="PF17759">
    <property type="entry name" value="tRNA_synthFbeta"/>
    <property type="match status" value="1"/>
</dbReference>
<dbReference type="SUPFAM" id="SSF46955">
    <property type="entry name" value="Putative DNA-binding domain"/>
    <property type="match status" value="1"/>
</dbReference>
<keyword evidence="21" id="KW-1185">Reference proteome</keyword>
<dbReference type="Pfam" id="PF01588">
    <property type="entry name" value="tRNA_bind"/>
    <property type="match status" value="1"/>
</dbReference>
<evidence type="ECO:0000256" key="4">
    <source>
        <dbReference type="ARBA" id="ARBA00022490"/>
    </source>
</evidence>
<evidence type="ECO:0000256" key="9">
    <source>
        <dbReference type="ARBA" id="ARBA00022840"/>
    </source>
</evidence>
<dbReference type="InterPro" id="IPR005121">
    <property type="entry name" value="Fdx_antiC-bd"/>
</dbReference>
<dbReference type="HAMAP" id="MF_00283">
    <property type="entry name" value="Phe_tRNA_synth_beta1"/>
    <property type="match status" value="1"/>
</dbReference>
<keyword evidence="13 15" id="KW-0030">Aminoacyl-tRNA synthetase</keyword>
<dbReference type="InterPro" id="IPR041616">
    <property type="entry name" value="PheRS_beta_core"/>
</dbReference>
<dbReference type="SUPFAM" id="SSF55681">
    <property type="entry name" value="Class II aaRS and biotin synthetases"/>
    <property type="match status" value="1"/>
</dbReference>
<dbReference type="RefSeq" id="WP_151533520.1">
    <property type="nucleotide sequence ID" value="NZ_WBOS01000001.1"/>
</dbReference>
<evidence type="ECO:0000256" key="15">
    <source>
        <dbReference type="HAMAP-Rule" id="MF_00283"/>
    </source>
</evidence>
<dbReference type="NCBIfam" id="NF045760">
    <property type="entry name" value="YtpR"/>
    <property type="match status" value="1"/>
</dbReference>
<comment type="caution">
    <text evidence="20">The sequence shown here is derived from an EMBL/GenBank/DDBJ whole genome shotgun (WGS) entry which is preliminary data.</text>
</comment>
<dbReference type="GO" id="GO:0006432">
    <property type="term" value="P:phenylalanyl-tRNA aminoacylation"/>
    <property type="evidence" value="ECO:0007669"/>
    <property type="project" value="UniProtKB-UniRule"/>
</dbReference>
<dbReference type="InterPro" id="IPR004532">
    <property type="entry name" value="Phe-tRNA-ligase_IIc_bsu_bact"/>
</dbReference>
<dbReference type="PANTHER" id="PTHR10947:SF0">
    <property type="entry name" value="PHENYLALANINE--TRNA LIGASE BETA SUBUNIT"/>
    <property type="match status" value="1"/>
</dbReference>
<dbReference type="GO" id="GO:0000049">
    <property type="term" value="F:tRNA binding"/>
    <property type="evidence" value="ECO:0007669"/>
    <property type="project" value="UniProtKB-UniRule"/>
</dbReference>
<proteinExistence type="inferred from homology"/>
<evidence type="ECO:0000259" key="18">
    <source>
        <dbReference type="PROSITE" id="PS51447"/>
    </source>
</evidence>
<dbReference type="SUPFAM" id="SSF54991">
    <property type="entry name" value="Anticodon-binding domain of PheRS"/>
    <property type="match status" value="1"/>
</dbReference>
<dbReference type="InterPro" id="IPR009061">
    <property type="entry name" value="DNA-bd_dom_put_sf"/>
</dbReference>
<dbReference type="GO" id="GO:0140096">
    <property type="term" value="F:catalytic activity, acting on a protein"/>
    <property type="evidence" value="ECO:0007669"/>
    <property type="project" value="UniProtKB-ARBA"/>
</dbReference>
<accession>A0A6L3VCU0</accession>
<keyword evidence="10 15" id="KW-0460">Magnesium</keyword>
<feature type="binding site" evidence="15">
    <location>
        <position position="471"/>
    </location>
    <ligand>
        <name>Mg(2+)</name>
        <dbReference type="ChEBI" id="CHEBI:18420"/>
        <note>shared with alpha subunit</note>
    </ligand>
</feature>
<organism evidence="20 21">
    <name type="scientific">Cytobacillus depressus</name>
    <dbReference type="NCBI Taxonomy" id="1602942"/>
    <lineage>
        <taxon>Bacteria</taxon>
        <taxon>Bacillati</taxon>
        <taxon>Bacillota</taxon>
        <taxon>Bacilli</taxon>
        <taxon>Bacillales</taxon>
        <taxon>Bacillaceae</taxon>
        <taxon>Cytobacillus</taxon>
    </lineage>
</organism>
<comment type="subunit">
    <text evidence="3 15">Tetramer of two alpha and two beta subunits.</text>
</comment>
<dbReference type="InterPro" id="IPR020825">
    <property type="entry name" value="Phe-tRNA_synthase-like_B3/B4"/>
</dbReference>
<dbReference type="FunFam" id="3.30.930.10:FF:000022">
    <property type="entry name" value="Phenylalanine--tRNA ligase beta subunit"/>
    <property type="match status" value="1"/>
</dbReference>
<dbReference type="CDD" id="cd02796">
    <property type="entry name" value="tRNA_bind_bactPheRS"/>
    <property type="match status" value="1"/>
</dbReference>
<keyword evidence="8 15" id="KW-0547">Nucleotide-binding</keyword>
<dbReference type="FunFam" id="2.40.50.140:FF:000045">
    <property type="entry name" value="Phenylalanine--tRNA ligase beta subunit"/>
    <property type="match status" value="1"/>
</dbReference>
<keyword evidence="9 15" id="KW-0067">ATP-binding</keyword>
<comment type="similarity">
    <text evidence="2 15">Belongs to the phenylalanyl-tRNA synthetase beta subunit family. Type 1 subfamily.</text>
</comment>
<sequence>MFVSYKWLQDYVDLSGITPAELAEKITRSGIEVEGVEVLNEGIRGVVVGHVLEREQHPNADKLNKCLVDIGGDEPVQIICGAANVDKGQKVAVATVGAVLPGNFKIKKAKLRGEESNGMICSLQELGIESKLVAKEYSEGIYVFNQDAEVGTDAIELLHRDDQVLELGLTPNRSDCLSMLGVAYEVAAILGKEVKLPETDHAEAVEKASDYIRVDVEATEDNPLYIAKVIKNVQIKPSPLWLQGRLMAAGIRPHNNVVDITNYILLEYGQPLHAFDYDRLGSKQILVRRAKDGEVIQTLDEAKRELTSDHLLITNGEVPVALAGVMGGLDSEVQADTKTVLLESAYFKGATVRKSSKDHGLRSEASARFEKGVDPNRVSAAAERAAHLLEKYANGEVLAGSVEANTLKVEPAVVSVTLEKINRVLGTTLEMPEVEDIFARLQFEMSVDGDSVIVTVPTRRGDITIEEDLIEEVARIFGYDNLGSTLPIGSSTPGHLTAYQNKRRTVRRYLEGAGLYQAITYSLTSGSKAAQYALETREPIRLAMPMSEDHSTLRLSIVPQLLSVLKHNAARQNDHLAVYEIGDVFLSNGMEDLPDEREHLAGAVTGLWLSHPWQGEKKPVDFFVVKGILEGLFARLGLEDSIEYRQAVRDGLHPGRTAEILLNGAEIGFIGQTHPTVEKEYDLKDTYVFELSLKAILEAEIAPLHYQAIPRYPSITRDIALVVNKETAAGELEGIIKDAGGVLLKEVHVFDLYEGDRMEEGKKSIAFSLKYFDPERTLTDEDVVKAHDKVLNAVKEKAGAVLRG</sequence>
<evidence type="ECO:0000259" key="17">
    <source>
        <dbReference type="PROSITE" id="PS50886"/>
    </source>
</evidence>
<evidence type="ECO:0000256" key="13">
    <source>
        <dbReference type="ARBA" id="ARBA00023146"/>
    </source>
</evidence>
<keyword evidence="11 16" id="KW-0694">RNA-binding</keyword>
<dbReference type="Gene3D" id="3.30.70.380">
    <property type="entry name" value="Ferrodoxin-fold anticodon-binding domain"/>
    <property type="match status" value="1"/>
</dbReference>
<dbReference type="Pfam" id="PF03484">
    <property type="entry name" value="B5"/>
    <property type="match status" value="1"/>
</dbReference>
<dbReference type="CDD" id="cd00769">
    <property type="entry name" value="PheRS_beta_core"/>
    <property type="match status" value="1"/>
</dbReference>
<dbReference type="SMART" id="SM00874">
    <property type="entry name" value="B5"/>
    <property type="match status" value="1"/>
</dbReference>
<keyword evidence="6 15" id="KW-0436">Ligase</keyword>
<feature type="domain" description="B5" evidence="19">
    <location>
        <begin position="409"/>
        <end position="484"/>
    </location>
</feature>
<evidence type="ECO:0000256" key="6">
    <source>
        <dbReference type="ARBA" id="ARBA00022598"/>
    </source>
</evidence>
<keyword evidence="12 15" id="KW-0648">Protein biosynthesis</keyword>
<dbReference type="SUPFAM" id="SSF50249">
    <property type="entry name" value="Nucleic acid-binding proteins"/>
    <property type="match status" value="1"/>
</dbReference>
<dbReference type="InterPro" id="IPR033714">
    <property type="entry name" value="tRNA_bind_bactPheRS"/>
</dbReference>
<dbReference type="SMART" id="SM00896">
    <property type="entry name" value="FDX-ACB"/>
    <property type="match status" value="1"/>
</dbReference>
<dbReference type="Gene3D" id="3.30.930.10">
    <property type="entry name" value="Bira Bifunctional Protein, Domain 2"/>
    <property type="match status" value="1"/>
</dbReference>
<name>A0A6L3VCU0_9BACI</name>
<keyword evidence="7 15" id="KW-0479">Metal-binding</keyword>
<dbReference type="EC" id="6.1.1.20" evidence="15"/>
<evidence type="ECO:0000256" key="3">
    <source>
        <dbReference type="ARBA" id="ARBA00011209"/>
    </source>
</evidence>
<dbReference type="GO" id="GO:0009328">
    <property type="term" value="C:phenylalanine-tRNA ligase complex"/>
    <property type="evidence" value="ECO:0007669"/>
    <property type="project" value="TreeGrafter"/>
</dbReference>
<dbReference type="InterPro" id="IPR036690">
    <property type="entry name" value="Fdx_antiC-bd_sf"/>
</dbReference>
<dbReference type="Pfam" id="PF03147">
    <property type="entry name" value="FDX-ACB"/>
    <property type="match status" value="1"/>
</dbReference>
<evidence type="ECO:0000256" key="7">
    <source>
        <dbReference type="ARBA" id="ARBA00022723"/>
    </source>
</evidence>
<evidence type="ECO:0000256" key="8">
    <source>
        <dbReference type="ARBA" id="ARBA00022741"/>
    </source>
</evidence>
<dbReference type="GO" id="GO:0000287">
    <property type="term" value="F:magnesium ion binding"/>
    <property type="evidence" value="ECO:0007669"/>
    <property type="project" value="UniProtKB-UniRule"/>
</dbReference>
<dbReference type="PROSITE" id="PS50886">
    <property type="entry name" value="TRBD"/>
    <property type="match status" value="1"/>
</dbReference>